<gene>
    <name evidence="2" type="ORF">CYMTET_15999</name>
</gene>
<comment type="caution">
    <text evidence="2">The sequence shown here is derived from an EMBL/GenBank/DDBJ whole genome shotgun (WGS) entry which is preliminary data.</text>
</comment>
<proteinExistence type="predicted"/>
<dbReference type="AlphaFoldDB" id="A0AAE0L8L3"/>
<sequence length="66" mass="6863">VKAPPAAKALTSGSLRSYSMSSPAEARADKRLTVEALWPRVSDGDSIWVTSRPGRSGEPAGDHLGG</sequence>
<organism evidence="2 3">
    <name type="scientific">Cymbomonas tetramitiformis</name>
    <dbReference type="NCBI Taxonomy" id="36881"/>
    <lineage>
        <taxon>Eukaryota</taxon>
        <taxon>Viridiplantae</taxon>
        <taxon>Chlorophyta</taxon>
        <taxon>Pyramimonadophyceae</taxon>
        <taxon>Pyramimonadales</taxon>
        <taxon>Pyramimonadaceae</taxon>
        <taxon>Cymbomonas</taxon>
    </lineage>
</organism>
<feature type="compositionally biased region" description="Polar residues" evidence="1">
    <location>
        <begin position="11"/>
        <end position="22"/>
    </location>
</feature>
<feature type="region of interest" description="Disordered" evidence="1">
    <location>
        <begin position="1"/>
        <end position="27"/>
    </location>
</feature>
<dbReference type="EMBL" id="LGRX02006944">
    <property type="protein sequence ID" value="KAK3275897.1"/>
    <property type="molecule type" value="Genomic_DNA"/>
</dbReference>
<evidence type="ECO:0000313" key="2">
    <source>
        <dbReference type="EMBL" id="KAK3275897.1"/>
    </source>
</evidence>
<feature type="non-terminal residue" evidence="2">
    <location>
        <position position="1"/>
    </location>
</feature>
<feature type="region of interest" description="Disordered" evidence="1">
    <location>
        <begin position="45"/>
        <end position="66"/>
    </location>
</feature>
<accession>A0AAE0L8L3</accession>
<evidence type="ECO:0000256" key="1">
    <source>
        <dbReference type="SAM" id="MobiDB-lite"/>
    </source>
</evidence>
<reference evidence="2 3" key="1">
    <citation type="journal article" date="2015" name="Genome Biol. Evol.">
        <title>Comparative Genomics of a Bacterivorous Green Alga Reveals Evolutionary Causalities and Consequences of Phago-Mixotrophic Mode of Nutrition.</title>
        <authorList>
            <person name="Burns J.A."/>
            <person name="Paasch A."/>
            <person name="Narechania A."/>
            <person name="Kim E."/>
        </authorList>
    </citation>
    <scope>NUCLEOTIDE SEQUENCE [LARGE SCALE GENOMIC DNA]</scope>
    <source>
        <strain evidence="2 3">PLY_AMNH</strain>
    </source>
</reference>
<evidence type="ECO:0000313" key="3">
    <source>
        <dbReference type="Proteomes" id="UP001190700"/>
    </source>
</evidence>
<dbReference type="Proteomes" id="UP001190700">
    <property type="component" value="Unassembled WGS sequence"/>
</dbReference>
<protein>
    <submittedName>
        <fullName evidence="2">Uncharacterized protein</fullName>
    </submittedName>
</protein>
<name>A0AAE0L8L3_9CHLO</name>
<keyword evidence="3" id="KW-1185">Reference proteome</keyword>